<reference evidence="2" key="1">
    <citation type="submission" date="2020-11" db="EMBL/GenBank/DDBJ databases">
        <authorList>
            <person name="Tran Van P."/>
        </authorList>
    </citation>
    <scope>NUCLEOTIDE SEQUENCE</scope>
</reference>
<dbReference type="EMBL" id="OE002967">
    <property type="protein sequence ID" value="CAD7459564.1"/>
    <property type="molecule type" value="Genomic_DNA"/>
</dbReference>
<name>A0A7R9NX76_9NEOP</name>
<protein>
    <submittedName>
        <fullName evidence="2">Uncharacterized protein</fullName>
    </submittedName>
</protein>
<feature type="compositionally biased region" description="Polar residues" evidence="1">
    <location>
        <begin position="57"/>
        <end position="66"/>
    </location>
</feature>
<organism evidence="2">
    <name type="scientific">Timema tahoe</name>
    <dbReference type="NCBI Taxonomy" id="61484"/>
    <lineage>
        <taxon>Eukaryota</taxon>
        <taxon>Metazoa</taxon>
        <taxon>Ecdysozoa</taxon>
        <taxon>Arthropoda</taxon>
        <taxon>Hexapoda</taxon>
        <taxon>Insecta</taxon>
        <taxon>Pterygota</taxon>
        <taxon>Neoptera</taxon>
        <taxon>Polyneoptera</taxon>
        <taxon>Phasmatodea</taxon>
        <taxon>Timematodea</taxon>
        <taxon>Timematoidea</taxon>
        <taxon>Timematidae</taxon>
        <taxon>Timema</taxon>
    </lineage>
</organism>
<sequence length="66" mass="7169">MDMIAVLKLVNHHAYNEDYNNQGPGKPEGTFKSAIKGRQTPAPPKSQKSVLHDPGSSPETHTGLNM</sequence>
<evidence type="ECO:0000313" key="2">
    <source>
        <dbReference type="EMBL" id="CAD7459564.1"/>
    </source>
</evidence>
<gene>
    <name evidence="2" type="ORF">TTEB3V08_LOCUS7515</name>
</gene>
<accession>A0A7R9NX76</accession>
<evidence type="ECO:0000256" key="1">
    <source>
        <dbReference type="SAM" id="MobiDB-lite"/>
    </source>
</evidence>
<proteinExistence type="predicted"/>
<feature type="region of interest" description="Disordered" evidence="1">
    <location>
        <begin position="16"/>
        <end position="66"/>
    </location>
</feature>
<dbReference type="AlphaFoldDB" id="A0A7R9NX76"/>